<dbReference type="Pfam" id="PF14223">
    <property type="entry name" value="Retrotran_gag_2"/>
    <property type="match status" value="1"/>
</dbReference>
<dbReference type="CDD" id="cd09272">
    <property type="entry name" value="RNase_HI_RT_Ty1"/>
    <property type="match status" value="1"/>
</dbReference>
<comment type="caution">
    <text evidence="2">The sequence shown here is derived from an EMBL/GenBank/DDBJ whole genome shotgun (WGS) entry which is preliminary data.</text>
</comment>
<name>A0A6L2JFP9_TANCI</name>
<evidence type="ECO:0000313" key="2">
    <source>
        <dbReference type="EMBL" id="GEU35482.1"/>
    </source>
</evidence>
<dbReference type="EMBL" id="BKCJ010000696">
    <property type="protein sequence ID" value="GEU35482.1"/>
    <property type="molecule type" value="Genomic_DNA"/>
</dbReference>
<proteinExistence type="predicted"/>
<evidence type="ECO:0008006" key="3">
    <source>
        <dbReference type="Google" id="ProtNLM"/>
    </source>
</evidence>
<evidence type="ECO:0000256" key="1">
    <source>
        <dbReference type="SAM" id="MobiDB-lite"/>
    </source>
</evidence>
<feature type="region of interest" description="Disordered" evidence="1">
    <location>
        <begin position="204"/>
        <end position="240"/>
    </location>
</feature>
<organism evidence="2">
    <name type="scientific">Tanacetum cinerariifolium</name>
    <name type="common">Dalmatian daisy</name>
    <name type="synonym">Chrysanthemum cinerariifolium</name>
    <dbReference type="NCBI Taxonomy" id="118510"/>
    <lineage>
        <taxon>Eukaryota</taxon>
        <taxon>Viridiplantae</taxon>
        <taxon>Streptophyta</taxon>
        <taxon>Embryophyta</taxon>
        <taxon>Tracheophyta</taxon>
        <taxon>Spermatophyta</taxon>
        <taxon>Magnoliopsida</taxon>
        <taxon>eudicotyledons</taxon>
        <taxon>Gunneridae</taxon>
        <taxon>Pentapetalae</taxon>
        <taxon>asterids</taxon>
        <taxon>campanulids</taxon>
        <taxon>Asterales</taxon>
        <taxon>Asteraceae</taxon>
        <taxon>Asteroideae</taxon>
        <taxon>Anthemideae</taxon>
        <taxon>Anthemidinae</taxon>
        <taxon>Tanacetum</taxon>
    </lineage>
</organism>
<dbReference type="AlphaFoldDB" id="A0A6L2JFP9"/>
<gene>
    <name evidence="2" type="ORF">Tci_007460</name>
</gene>
<reference evidence="2" key="1">
    <citation type="journal article" date="2019" name="Sci. Rep.">
        <title>Draft genome of Tanacetum cinerariifolium, the natural source of mosquito coil.</title>
        <authorList>
            <person name="Yamashiro T."/>
            <person name="Shiraishi A."/>
            <person name="Satake H."/>
            <person name="Nakayama K."/>
        </authorList>
    </citation>
    <scope>NUCLEOTIDE SEQUENCE</scope>
</reference>
<protein>
    <recommendedName>
        <fullName evidence="3">Zinc finger, CCHC-type</fullName>
    </recommendedName>
</protein>
<feature type="compositionally biased region" description="Basic residues" evidence="1">
    <location>
        <begin position="225"/>
        <end position="240"/>
    </location>
</feature>
<accession>A0A6L2JFP9</accession>
<sequence length="564" mass="64340">MALNNAQTKTNSSAFKSMLEKHQLTGPNFNEWFRALKLVVRTEKSHDVFETALPPAPTAGADAQALADWAVLFYRHNEVACLMLGTMSPKLYQEFKHNSPLEMVTELQKMYEKPSVVELQELVNMFHSCKQSEGQSVSDHVLLMKSYLDQLATLNYAFLDKVFISFILNSLSSKFQAFVQNYNMQSIEKTIMMAIQGGRVQNYKPQGKAKGIGKGKGPQNSYPTKPKKPQPYKKERLKKTRGQNVASTSLDIYTIELSAFPKNSWVYDTGCESAARILNMVPTKKVDKTPYELWHGKVSNLSYLKVCRFLGKGFHISKGEWKNSRLEDEDILPSKNTSEHPIEEESLTPIVSQEEDVIPVRRSLRTHKASDRLYLNVEIDPDQLCFNVEVEEHILGDLNEPANYKAALSNPEFEKWLVAMNTKMQSMYDNKVWRLVVLPPNAKVVKSKWIYKKKTDMDGKSHELTVIAMLDSKPIKMKRNLKLEAEYIAAKEAVWIRKFIDELGVVPSNDYPIKMNCDKSAAIIMAKESGIQEGARHFKRKYHYVPECIETGEIDIVKVHTDAI</sequence>